<dbReference type="Proteomes" id="UP000029590">
    <property type="component" value="Unassembled WGS sequence"/>
</dbReference>
<dbReference type="KEGG" id="bgo:BM43_5327"/>
<sequence length="183" mass="19902">MNAGIPHAVRAADPGEPSGSKAADANVSFQRIDHIALAVKDLEEGVRLFRDVLGFELKQRRHIKGARTGMVSAEMELNGIRFVLCQGTEPESQVSKLVEHHGVGIAHIAMAVEDVETAVDSLKSRGLGFDTKVIKGSGLTQAFSSRCHNTGMSFELIHRSGEEGFLEDNVQDLFDQLEQSGKY</sequence>
<evidence type="ECO:0000313" key="7">
    <source>
        <dbReference type="Proteomes" id="UP000029590"/>
    </source>
</evidence>
<dbReference type="OrthoDB" id="9788468at2"/>
<gene>
    <name evidence="5" type="ORF">CRM94_11155</name>
    <name evidence="4" type="ORF">DM48_2439</name>
    <name evidence="6" type="ORF">NYZ96_33705</name>
</gene>
<accession>A0A095G8I6</accession>
<dbReference type="GeneID" id="66460567"/>
<reference evidence="4 7" key="1">
    <citation type="submission" date="2014-04" db="EMBL/GenBank/DDBJ databases">
        <authorList>
            <person name="Bishop-Lilly K.A."/>
            <person name="Broomall S.M."/>
            <person name="Chain P.S."/>
            <person name="Chertkov O."/>
            <person name="Coyne S.R."/>
            <person name="Daligault H.E."/>
            <person name="Davenport K.W."/>
            <person name="Erkkila T."/>
            <person name="Frey K.G."/>
            <person name="Gibbons H.S."/>
            <person name="Gu W."/>
            <person name="Jaissle J."/>
            <person name="Johnson S.L."/>
            <person name="Koroleva G.I."/>
            <person name="Ladner J.T."/>
            <person name="Lo C.-C."/>
            <person name="Minogue T.D."/>
            <person name="Munk C."/>
            <person name="Palacios G.F."/>
            <person name="Redden C.L."/>
            <person name="Rosenzweig C.N."/>
            <person name="Scholz M.B."/>
            <person name="Teshima H."/>
            <person name="Xu Y."/>
        </authorList>
    </citation>
    <scope>NUCLEOTIDE SEQUENCE [LARGE SCALE GENOMIC DNA]</scope>
    <source>
        <strain evidence="7">gladioli</strain>
        <strain evidence="4">Gladioli</strain>
    </source>
</reference>
<dbReference type="GO" id="GO:0046872">
    <property type="term" value="F:metal ion binding"/>
    <property type="evidence" value="ECO:0007669"/>
    <property type="project" value="UniProtKB-KW"/>
</dbReference>
<dbReference type="Proteomes" id="UP000220629">
    <property type="component" value="Unassembled WGS sequence"/>
</dbReference>
<dbReference type="GO" id="GO:0046491">
    <property type="term" value="P:L-methylmalonyl-CoA metabolic process"/>
    <property type="evidence" value="ECO:0007669"/>
    <property type="project" value="TreeGrafter"/>
</dbReference>
<proteinExistence type="predicted"/>
<evidence type="ECO:0000313" key="4">
    <source>
        <dbReference type="EMBL" id="KGC13672.1"/>
    </source>
</evidence>
<dbReference type="InterPro" id="IPR037523">
    <property type="entry name" value="VOC_core"/>
</dbReference>
<reference evidence="6" key="4">
    <citation type="submission" date="2022-09" db="EMBL/GenBank/DDBJ databases">
        <title>Genomic of Burkholderia gladioli.</title>
        <authorList>
            <person name="Wu H."/>
        </authorList>
    </citation>
    <scope>NUCLEOTIDE SEQUENCE</scope>
    <source>
        <strain evidence="6">ZN-S4</strain>
    </source>
</reference>
<accession>A0A0D5DFE7</accession>
<feature type="region of interest" description="Disordered" evidence="2">
    <location>
        <begin position="1"/>
        <end position="22"/>
    </location>
</feature>
<dbReference type="EMBL" id="PDDY01000001">
    <property type="protein sequence ID" value="PEH42666.1"/>
    <property type="molecule type" value="Genomic_DNA"/>
</dbReference>
<feature type="domain" description="VOC" evidence="3">
    <location>
        <begin position="31"/>
        <end position="159"/>
    </location>
</feature>
<dbReference type="InterPro" id="IPR004360">
    <property type="entry name" value="Glyas_Fos-R_dOase_dom"/>
</dbReference>
<protein>
    <submittedName>
        <fullName evidence="4 5">Glyoxalase</fullName>
    </submittedName>
    <submittedName>
        <fullName evidence="6">VOC family protein</fullName>
    </submittedName>
</protein>
<dbReference type="PANTHER" id="PTHR43048">
    <property type="entry name" value="METHYLMALONYL-COA EPIMERASE"/>
    <property type="match status" value="1"/>
</dbReference>
<evidence type="ECO:0000313" key="8">
    <source>
        <dbReference type="Proteomes" id="UP000220629"/>
    </source>
</evidence>
<evidence type="ECO:0000313" key="6">
    <source>
        <dbReference type="EMBL" id="UWX73352.1"/>
    </source>
</evidence>
<dbReference type="PROSITE" id="PS51819">
    <property type="entry name" value="VOC"/>
    <property type="match status" value="1"/>
</dbReference>
<dbReference type="PANTHER" id="PTHR43048:SF3">
    <property type="entry name" value="METHYLMALONYL-COA EPIMERASE, MITOCHONDRIAL"/>
    <property type="match status" value="1"/>
</dbReference>
<dbReference type="InterPro" id="IPR029068">
    <property type="entry name" value="Glyas_Bleomycin-R_OHBP_Dase"/>
</dbReference>
<reference evidence="5" key="2">
    <citation type="submission" date="2017-09" db="EMBL/GenBank/DDBJ databases">
        <title>FDA dAtabase for Regulatory Grade micrObial Sequences (FDA-ARGOS): Supporting development and validation of Infectious Disease Dx tests.</title>
        <authorList>
            <person name="Minogue T."/>
            <person name="Wolcott M."/>
            <person name="Wasieloski L."/>
            <person name="Aguilar W."/>
            <person name="Moore D."/>
            <person name="Tallon L.J."/>
            <person name="Sadzewicz L."/>
            <person name="Ott S."/>
            <person name="Zhao X."/>
            <person name="Nagaraj S."/>
            <person name="Vavikolanu K."/>
            <person name="Aluvathingal J."/>
            <person name="Nadendla S."/>
            <person name="Sichtig H."/>
        </authorList>
    </citation>
    <scope>NUCLEOTIDE SEQUENCE</scope>
    <source>
        <strain evidence="5">FDAARGOS_390</strain>
    </source>
</reference>
<dbReference type="Proteomes" id="UP001059745">
    <property type="component" value="Chromosome 2"/>
</dbReference>
<dbReference type="AlphaFoldDB" id="A0A095G8I6"/>
<name>A0A095G8I6_BURGA</name>
<keyword evidence="1" id="KW-0479">Metal-binding</keyword>
<dbReference type="GO" id="GO:0004493">
    <property type="term" value="F:methylmalonyl-CoA epimerase activity"/>
    <property type="evidence" value="ECO:0007669"/>
    <property type="project" value="TreeGrafter"/>
</dbReference>
<reference evidence="8" key="3">
    <citation type="submission" date="2017-09" db="EMBL/GenBank/DDBJ databases">
        <title>FDA dAtabase for Regulatory Grade micrObial Sequences (FDA-ARGOS): Supporting development and validation of Infectious Disease Dx tests.</title>
        <authorList>
            <person name="Minogue T."/>
            <person name="Wolcott M."/>
            <person name="Wasieloski L."/>
            <person name="Aguilar W."/>
            <person name="Moore D."/>
            <person name="Tallon L."/>
            <person name="Sadzewicz L."/>
            <person name="Ott S."/>
            <person name="Zhao X."/>
            <person name="Nagaraj S."/>
            <person name="Vavikolanu K."/>
            <person name="Aluvathingal J."/>
            <person name="Nadendla S."/>
            <person name="Sichtig H."/>
        </authorList>
    </citation>
    <scope>NUCLEOTIDE SEQUENCE [LARGE SCALE GENOMIC DNA]</scope>
    <source>
        <strain evidence="8">FDAARGOS_390</strain>
    </source>
</reference>
<evidence type="ECO:0000259" key="3">
    <source>
        <dbReference type="PROSITE" id="PS51819"/>
    </source>
</evidence>
<evidence type="ECO:0000256" key="1">
    <source>
        <dbReference type="ARBA" id="ARBA00022723"/>
    </source>
</evidence>
<dbReference type="InterPro" id="IPR051785">
    <property type="entry name" value="MMCE/EMCE_epimerase"/>
</dbReference>
<dbReference type="SUPFAM" id="SSF54593">
    <property type="entry name" value="Glyoxalase/Bleomycin resistance protein/Dihydroxybiphenyl dioxygenase"/>
    <property type="match status" value="1"/>
</dbReference>
<dbReference type="EMBL" id="JPGG01000016">
    <property type="protein sequence ID" value="KGC13672.1"/>
    <property type="molecule type" value="Genomic_DNA"/>
</dbReference>
<dbReference type="RefSeq" id="WP_042285834.1">
    <property type="nucleotide sequence ID" value="NZ_CADEPT010000002.1"/>
</dbReference>
<evidence type="ECO:0000256" key="2">
    <source>
        <dbReference type="SAM" id="MobiDB-lite"/>
    </source>
</evidence>
<dbReference type="Pfam" id="PF00903">
    <property type="entry name" value="Glyoxalase"/>
    <property type="match status" value="1"/>
</dbReference>
<organism evidence="5 8">
    <name type="scientific">Burkholderia gladioli</name>
    <name type="common">Pseudomonas marginata</name>
    <name type="synonym">Phytomonas marginata</name>
    <dbReference type="NCBI Taxonomy" id="28095"/>
    <lineage>
        <taxon>Bacteria</taxon>
        <taxon>Pseudomonadati</taxon>
        <taxon>Pseudomonadota</taxon>
        <taxon>Betaproteobacteria</taxon>
        <taxon>Burkholderiales</taxon>
        <taxon>Burkholderiaceae</taxon>
        <taxon>Burkholderia</taxon>
    </lineage>
</organism>
<evidence type="ECO:0000313" key="5">
    <source>
        <dbReference type="EMBL" id="PEH42666.1"/>
    </source>
</evidence>
<dbReference type="Gene3D" id="3.10.180.10">
    <property type="entry name" value="2,3-Dihydroxybiphenyl 1,2-Dioxygenase, domain 1"/>
    <property type="match status" value="1"/>
</dbReference>
<dbReference type="EMBL" id="CP104215">
    <property type="protein sequence ID" value="UWX73352.1"/>
    <property type="molecule type" value="Genomic_DNA"/>
</dbReference>